<dbReference type="AlphaFoldDB" id="A0A0R3R4Y4"/>
<dbReference type="Proteomes" id="UP000280834">
    <property type="component" value="Unassembled WGS sequence"/>
</dbReference>
<reference evidence="1 2" key="2">
    <citation type="submission" date="2018-11" db="EMBL/GenBank/DDBJ databases">
        <authorList>
            <consortium name="Pathogen Informatics"/>
        </authorList>
    </citation>
    <scope>NUCLEOTIDE SEQUENCE [LARGE SCALE GENOMIC DNA]</scope>
</reference>
<sequence length="231" mass="27182">MISLNKHNKPIEVENWDYKEPVPRYNTFFPNVIRAGIFGPSGCGKTNVLIQILLEINTYHHIYLCSKTSNQEKYVRLKQIINIYNDNQPKHTISFTTLPPNNLPEPEKIQPNSVIIFDDILTDPQANIATYFLRGRHHNISCFYLAQTYSKVPKQCIRDNFNYIIIFKQDDTNLKHIHNNHVTDLNFETFKKMCNLCWEKKYGFLIIDKECDDKNKVYNLNFESSFQLTAI</sequence>
<dbReference type="InterPro" id="IPR027417">
    <property type="entry name" value="P-loop_NTPase"/>
</dbReference>
<dbReference type="Gene3D" id="3.40.50.300">
    <property type="entry name" value="P-loop containing nucleotide triphosphate hydrolases"/>
    <property type="match status" value="1"/>
</dbReference>
<keyword evidence="2" id="KW-1185">Reference proteome</keyword>
<organism evidence="3">
    <name type="scientific">Brugia timori</name>
    <dbReference type="NCBI Taxonomy" id="42155"/>
    <lineage>
        <taxon>Eukaryota</taxon>
        <taxon>Metazoa</taxon>
        <taxon>Ecdysozoa</taxon>
        <taxon>Nematoda</taxon>
        <taxon>Chromadorea</taxon>
        <taxon>Rhabditida</taxon>
        <taxon>Spirurina</taxon>
        <taxon>Spiruromorpha</taxon>
        <taxon>Filarioidea</taxon>
        <taxon>Onchocercidae</taxon>
        <taxon>Brugia</taxon>
    </lineage>
</organism>
<evidence type="ECO:0000313" key="2">
    <source>
        <dbReference type="Proteomes" id="UP000280834"/>
    </source>
</evidence>
<dbReference type="Pfam" id="PF04665">
    <property type="entry name" value="Pox_A32"/>
    <property type="match status" value="1"/>
</dbReference>
<evidence type="ECO:0000313" key="1">
    <source>
        <dbReference type="EMBL" id="VDO44680.1"/>
    </source>
</evidence>
<dbReference type="InterPro" id="IPR006758">
    <property type="entry name" value="A32L"/>
</dbReference>
<protein>
    <submittedName>
        <fullName evidence="3">ATPase_AAA_core domain-containing protein</fullName>
    </submittedName>
</protein>
<gene>
    <name evidence="1" type="ORF">BTMF_LOCUS13070</name>
</gene>
<dbReference type="EMBL" id="UZAG01019735">
    <property type="protein sequence ID" value="VDO44680.1"/>
    <property type="molecule type" value="Genomic_DNA"/>
</dbReference>
<evidence type="ECO:0000313" key="3">
    <source>
        <dbReference type="WBParaSite" id="BTMF_0001507401-mRNA-1"/>
    </source>
</evidence>
<accession>A0A0R3R4Y4</accession>
<reference evidence="3" key="1">
    <citation type="submission" date="2017-02" db="UniProtKB">
        <authorList>
            <consortium name="WormBaseParasite"/>
        </authorList>
    </citation>
    <scope>IDENTIFICATION</scope>
</reference>
<dbReference type="SUPFAM" id="SSF52540">
    <property type="entry name" value="P-loop containing nucleoside triphosphate hydrolases"/>
    <property type="match status" value="1"/>
</dbReference>
<name>A0A0R3R4Y4_9BILA</name>
<proteinExistence type="predicted"/>
<dbReference type="WBParaSite" id="BTMF_0001507401-mRNA-1">
    <property type="protein sequence ID" value="BTMF_0001507401-mRNA-1"/>
    <property type="gene ID" value="BTMF_0001507401"/>
</dbReference>